<feature type="compositionally biased region" description="Pro residues" evidence="1">
    <location>
        <begin position="325"/>
        <end position="335"/>
    </location>
</feature>
<dbReference type="PROSITE" id="PS51082">
    <property type="entry name" value="WH2"/>
    <property type="match status" value="1"/>
</dbReference>
<reference evidence="4" key="1">
    <citation type="submission" date="2017-03" db="EMBL/GenBank/DDBJ databases">
        <title>Genomes of endolithic fungi from Antarctica.</title>
        <authorList>
            <person name="Coleine C."/>
            <person name="Masonjones S."/>
            <person name="Stajich J.E."/>
        </authorList>
    </citation>
    <scope>NUCLEOTIDE SEQUENCE [LARGE SCALE GENOMIC DNA]</scope>
    <source>
        <strain evidence="4">CCFEE 5527</strain>
    </source>
</reference>
<dbReference type="AlphaFoldDB" id="A0A1V8T1A4"/>
<feature type="compositionally biased region" description="Pro residues" evidence="1">
    <location>
        <begin position="83"/>
        <end position="92"/>
    </location>
</feature>
<feature type="compositionally biased region" description="Pro residues" evidence="1">
    <location>
        <begin position="288"/>
        <end position="299"/>
    </location>
</feature>
<organism evidence="3 4">
    <name type="scientific">Cryoendolithus antarcticus</name>
    <dbReference type="NCBI Taxonomy" id="1507870"/>
    <lineage>
        <taxon>Eukaryota</taxon>
        <taxon>Fungi</taxon>
        <taxon>Dikarya</taxon>
        <taxon>Ascomycota</taxon>
        <taxon>Pezizomycotina</taxon>
        <taxon>Dothideomycetes</taxon>
        <taxon>Dothideomycetidae</taxon>
        <taxon>Cladosporiales</taxon>
        <taxon>Cladosporiaceae</taxon>
        <taxon>Cryoendolithus</taxon>
    </lineage>
</organism>
<dbReference type="EMBL" id="NAJO01000020">
    <property type="protein sequence ID" value="OQO05110.1"/>
    <property type="molecule type" value="Genomic_DNA"/>
</dbReference>
<keyword evidence="4" id="KW-1185">Reference proteome</keyword>
<dbReference type="InterPro" id="IPR003124">
    <property type="entry name" value="WH2_dom"/>
</dbReference>
<feature type="region of interest" description="Disordered" evidence="1">
    <location>
        <begin position="1"/>
        <end position="482"/>
    </location>
</feature>
<dbReference type="STRING" id="1507870.A0A1V8T1A4"/>
<feature type="compositionally biased region" description="Pro residues" evidence="1">
    <location>
        <begin position="161"/>
        <end position="185"/>
    </location>
</feature>
<sequence length="498" mass="49818">MPAPPPPPPPPPMPGGFGGPPPPPPPPPGGLPARPPAQEAKGRGALLGDITKGARLKKVGQINDRSAPIIDAKVTSNAAPPTGGAPPVPGLRPPTTTTRARSNSDQGQTSPVAASSEPAPQLGGLFAGGMPKLRKSGGVKTGAYDSDPETASRSTSNPIVPRLPPTRPNGAAPRPPGAPPLPPGSAPSIPTIADTPTMPSRLAALRPTPAASYSTPSIAGKPKAPPPIGKKPPLPPPTSRKPSSAAPAVPSPPRARTPDSSAPPAPPPPPPSGLAPRPPPIARNTAPPETPAPPPPPTPHAQTNGHASMAEFAARNAFRASSPANVPPPPPPPPLSQQYTAPSTPGVGPPPPPPPPPSAAPSRPPSQAPAPPPPPPTAQRSSPAPPPPPPPPQVTQRASSASIPTAGGVPMGALAQAMQPMDASMYTLSNGRPRGDSSATGKASLGNGGGGHVMAVQDTRFKFQPDSSLPMPRQFTGVQKRYRAGRGSSVPLDLNAYE</sequence>
<feature type="compositionally biased region" description="Pro residues" evidence="1">
    <location>
        <begin position="249"/>
        <end position="281"/>
    </location>
</feature>
<comment type="caution">
    <text evidence="3">The sequence shown here is derived from an EMBL/GenBank/DDBJ whole genome shotgun (WGS) entry which is preliminary data.</text>
</comment>
<evidence type="ECO:0000259" key="2">
    <source>
        <dbReference type="PROSITE" id="PS51082"/>
    </source>
</evidence>
<feature type="compositionally biased region" description="Polar residues" evidence="1">
    <location>
        <begin position="94"/>
        <end position="113"/>
    </location>
</feature>
<name>A0A1V8T1A4_9PEZI</name>
<dbReference type="OrthoDB" id="2430277at2759"/>
<dbReference type="InParanoid" id="A0A1V8T1A4"/>
<feature type="compositionally biased region" description="Polar residues" evidence="1">
    <location>
        <begin position="149"/>
        <end position="158"/>
    </location>
</feature>
<feature type="compositionally biased region" description="Pro residues" evidence="1">
    <location>
        <begin position="347"/>
        <end position="393"/>
    </location>
</feature>
<dbReference type="GO" id="GO:0003779">
    <property type="term" value="F:actin binding"/>
    <property type="evidence" value="ECO:0007669"/>
    <property type="project" value="InterPro"/>
</dbReference>
<evidence type="ECO:0000313" key="4">
    <source>
        <dbReference type="Proteomes" id="UP000192596"/>
    </source>
</evidence>
<gene>
    <name evidence="3" type="ORF">B0A48_08130</name>
</gene>
<proteinExistence type="predicted"/>
<dbReference type="Pfam" id="PF02205">
    <property type="entry name" value="WH2"/>
    <property type="match status" value="1"/>
</dbReference>
<feature type="domain" description="WH2" evidence="2">
    <location>
        <begin position="42"/>
        <end position="59"/>
    </location>
</feature>
<evidence type="ECO:0000256" key="1">
    <source>
        <dbReference type="SAM" id="MobiDB-lite"/>
    </source>
</evidence>
<accession>A0A1V8T1A4</accession>
<feature type="compositionally biased region" description="Pro residues" evidence="1">
    <location>
        <begin position="223"/>
        <end position="239"/>
    </location>
</feature>
<evidence type="ECO:0000313" key="3">
    <source>
        <dbReference type="EMBL" id="OQO05110.1"/>
    </source>
</evidence>
<dbReference type="Proteomes" id="UP000192596">
    <property type="component" value="Unassembled WGS sequence"/>
</dbReference>
<protein>
    <recommendedName>
        <fullName evidence="2">WH2 domain-containing protein</fullName>
    </recommendedName>
</protein>
<feature type="compositionally biased region" description="Pro residues" evidence="1">
    <location>
        <begin position="1"/>
        <end position="35"/>
    </location>
</feature>